<dbReference type="Proteomes" id="UP000266272">
    <property type="component" value="Unassembled WGS sequence"/>
</dbReference>
<dbReference type="SUPFAM" id="SSF53223">
    <property type="entry name" value="Aminoacid dehydrogenase-like, N-terminal domain"/>
    <property type="match status" value="1"/>
</dbReference>
<dbReference type="GO" id="GO:0009423">
    <property type="term" value="P:chorismate biosynthetic process"/>
    <property type="evidence" value="ECO:0007669"/>
    <property type="project" value="TreeGrafter"/>
</dbReference>
<reference evidence="2 3" key="1">
    <citation type="journal article" date="2018" name="PLoS Pathog.">
        <title>Evolution of structural diversity of trichothecenes, a family of toxins produced by plant pathogenic and entomopathogenic fungi.</title>
        <authorList>
            <person name="Proctor R.H."/>
            <person name="McCormick S.P."/>
            <person name="Kim H.S."/>
            <person name="Cardoza R.E."/>
            <person name="Stanley A.M."/>
            <person name="Lindo L."/>
            <person name="Kelly A."/>
            <person name="Brown D.W."/>
            <person name="Lee T."/>
            <person name="Vaughan M.M."/>
            <person name="Alexander N.J."/>
            <person name="Busman M."/>
            <person name="Gutierrez S."/>
        </authorList>
    </citation>
    <scope>NUCLEOTIDE SEQUENCE [LARGE SCALE GENOMIC DNA]</scope>
    <source>
        <strain evidence="2 3">IBT 40837</strain>
    </source>
</reference>
<keyword evidence="3" id="KW-1185">Reference proteome</keyword>
<dbReference type="SUPFAM" id="SSF51735">
    <property type="entry name" value="NAD(P)-binding Rossmann-fold domains"/>
    <property type="match status" value="1"/>
</dbReference>
<dbReference type="GO" id="GO:0019632">
    <property type="term" value="P:shikimate metabolic process"/>
    <property type="evidence" value="ECO:0007669"/>
    <property type="project" value="TreeGrafter"/>
</dbReference>
<dbReference type="InterPro" id="IPR022893">
    <property type="entry name" value="Shikimate_DH_fam"/>
</dbReference>
<evidence type="ECO:0000259" key="1">
    <source>
        <dbReference type="Pfam" id="PF08501"/>
    </source>
</evidence>
<dbReference type="InterPro" id="IPR013708">
    <property type="entry name" value="Shikimate_DH-bd_N"/>
</dbReference>
<name>A0A395NXE5_TRIAR</name>
<evidence type="ECO:0000313" key="3">
    <source>
        <dbReference type="Proteomes" id="UP000266272"/>
    </source>
</evidence>
<dbReference type="AlphaFoldDB" id="A0A395NXE5"/>
<feature type="domain" description="Shikimate dehydrogenase substrate binding N-terminal" evidence="1">
    <location>
        <begin position="13"/>
        <end position="92"/>
    </location>
</feature>
<dbReference type="Pfam" id="PF08501">
    <property type="entry name" value="Shikimate_dh_N"/>
    <property type="match status" value="1"/>
</dbReference>
<dbReference type="Gene3D" id="3.40.50.10860">
    <property type="entry name" value="Leucine Dehydrogenase, chain A, domain 1"/>
    <property type="match status" value="1"/>
</dbReference>
<sequence>MLAQDLRSRLYIAGGPGGNSIGPKVHEYISKSLGLNWTCEFLQLASVDDVMKLFRAPDFAGGIVTMPHKRTIIPLLDHCDDLVRILGACNFVFLGEDGRLHGTNTDWLGIYDSILTQSPDHIPGRCSMVYGAGGASRAAIYALWAKLQCDKIYVINREDLEVEELLNDIHQQPGLYWPTIIHVKSIAEARQLQPPHYIVSTVPDFEAITSQEIEARDILVDFLMRGQGANGLMLDMCYHPPMTRNLRLAIDHGYSIIQGFTVVASQFSPQWKLWTGETIEISKVFQITEQLVKKQELAAQIDSVVVRVRY</sequence>
<evidence type="ECO:0000313" key="2">
    <source>
        <dbReference type="EMBL" id="RFU80171.1"/>
    </source>
</evidence>
<accession>A0A395NXE5</accession>
<dbReference type="PANTHER" id="PTHR21089:SF26">
    <property type="entry name" value="AROM POLYPEPTIDE, PUTATIVE-RELATED"/>
    <property type="match status" value="1"/>
</dbReference>
<organism evidence="2 3">
    <name type="scientific">Trichoderma arundinaceum</name>
    <dbReference type="NCBI Taxonomy" id="490622"/>
    <lineage>
        <taxon>Eukaryota</taxon>
        <taxon>Fungi</taxon>
        <taxon>Dikarya</taxon>
        <taxon>Ascomycota</taxon>
        <taxon>Pezizomycotina</taxon>
        <taxon>Sordariomycetes</taxon>
        <taxon>Hypocreomycetidae</taxon>
        <taxon>Hypocreales</taxon>
        <taxon>Hypocreaceae</taxon>
        <taxon>Trichoderma</taxon>
    </lineage>
</organism>
<dbReference type="STRING" id="490622.A0A395NXE5"/>
<dbReference type="InterPro" id="IPR046346">
    <property type="entry name" value="Aminoacid_DH-like_N_sf"/>
</dbReference>
<gene>
    <name evidence="2" type="ORF">TARUN_2043</name>
</gene>
<dbReference type="Gene3D" id="3.40.50.720">
    <property type="entry name" value="NAD(P)-binding Rossmann-like Domain"/>
    <property type="match status" value="1"/>
</dbReference>
<protein>
    <submittedName>
        <fullName evidence="2">Quinate 5-dehydrogenase</fullName>
    </submittedName>
</protein>
<dbReference type="PANTHER" id="PTHR21089">
    <property type="entry name" value="SHIKIMATE DEHYDROGENASE"/>
    <property type="match status" value="1"/>
</dbReference>
<dbReference type="GO" id="GO:0004764">
    <property type="term" value="F:shikimate 3-dehydrogenase (NADP+) activity"/>
    <property type="evidence" value="ECO:0007669"/>
    <property type="project" value="InterPro"/>
</dbReference>
<proteinExistence type="predicted"/>
<dbReference type="EMBL" id="PXOA01000121">
    <property type="protein sequence ID" value="RFU80171.1"/>
    <property type="molecule type" value="Genomic_DNA"/>
</dbReference>
<dbReference type="InterPro" id="IPR036291">
    <property type="entry name" value="NAD(P)-bd_dom_sf"/>
</dbReference>
<comment type="caution">
    <text evidence="2">The sequence shown here is derived from an EMBL/GenBank/DDBJ whole genome shotgun (WGS) entry which is preliminary data.</text>
</comment>
<dbReference type="OrthoDB" id="204377at2759"/>